<protein>
    <submittedName>
        <fullName evidence="2">Putative transposase</fullName>
    </submittedName>
</protein>
<dbReference type="PANTHER" id="PTHR45913:SF19">
    <property type="entry name" value="LOW QUALITY PROTEIN: ZINC FINGER BED DOMAIN-CONTAINING PROTEIN 5-LIKE"/>
    <property type="match status" value="1"/>
</dbReference>
<dbReference type="GO" id="GO:0046983">
    <property type="term" value="F:protein dimerization activity"/>
    <property type="evidence" value="ECO:0007669"/>
    <property type="project" value="InterPro"/>
</dbReference>
<comment type="caution">
    <text evidence="2">The sequence shown here is derived from an EMBL/GenBank/DDBJ whole genome shotgun (WGS) entry which is preliminary data.</text>
</comment>
<dbReference type="EMBL" id="BMAO01033306">
    <property type="protein sequence ID" value="GFQ88510.1"/>
    <property type="molecule type" value="Genomic_DNA"/>
</dbReference>
<dbReference type="PANTHER" id="PTHR45913">
    <property type="entry name" value="EPM2A-INTERACTING PROTEIN 1"/>
    <property type="match status" value="1"/>
</dbReference>
<organism evidence="2 3">
    <name type="scientific">Trichonephila clavata</name>
    <name type="common">Joro spider</name>
    <name type="synonym">Nephila clavata</name>
    <dbReference type="NCBI Taxonomy" id="2740835"/>
    <lineage>
        <taxon>Eukaryota</taxon>
        <taxon>Metazoa</taxon>
        <taxon>Ecdysozoa</taxon>
        <taxon>Arthropoda</taxon>
        <taxon>Chelicerata</taxon>
        <taxon>Arachnida</taxon>
        <taxon>Araneae</taxon>
        <taxon>Araneomorphae</taxon>
        <taxon>Entelegynae</taxon>
        <taxon>Araneoidea</taxon>
        <taxon>Nephilidae</taxon>
        <taxon>Trichonephila</taxon>
    </lineage>
</organism>
<evidence type="ECO:0000313" key="3">
    <source>
        <dbReference type="Proteomes" id="UP000887116"/>
    </source>
</evidence>
<dbReference type="AlphaFoldDB" id="A0A8X6FSQ4"/>
<name>A0A8X6FSQ4_TRICU</name>
<dbReference type="OrthoDB" id="6582476at2759"/>
<sequence>MKPSKLQRNLNTKHATLSKKPIEYFERLLQTSNKEKNTLEKYVTLNDKYLLASYEVSYLIAKTKKPFTIGEQLLLPAAIRMSEIVHGKQYAAEISKIPLSNDTVSKRISDISNDQFQQLLMRLKDSSKYFPNDIDTQQWICNPFSIEMEEINFLNFKAEEELAELTSDTTLRLRFSQVPVHEFWIEIKSEYPLLSEMAMNKLLPFCTTYLCESAFSTLTYIKSKYRSTLINVENLLRSAITQIEPRFNYLCTNKQSHPSH</sequence>
<feature type="domain" description="HAT C-terminal dimerisation" evidence="1">
    <location>
        <begin position="172"/>
        <end position="229"/>
    </location>
</feature>
<gene>
    <name evidence="2" type="ORF">TNCT_117661</name>
</gene>
<keyword evidence="3" id="KW-1185">Reference proteome</keyword>
<reference evidence="2" key="1">
    <citation type="submission" date="2020-07" db="EMBL/GenBank/DDBJ databases">
        <title>Multicomponent nature underlies the extraordinary mechanical properties of spider dragline silk.</title>
        <authorList>
            <person name="Kono N."/>
            <person name="Nakamura H."/>
            <person name="Mori M."/>
            <person name="Yoshida Y."/>
            <person name="Ohtoshi R."/>
            <person name="Malay A.D."/>
            <person name="Moran D.A.P."/>
            <person name="Tomita M."/>
            <person name="Numata K."/>
            <person name="Arakawa K."/>
        </authorList>
    </citation>
    <scope>NUCLEOTIDE SEQUENCE</scope>
</reference>
<accession>A0A8X6FSQ4</accession>
<dbReference type="Proteomes" id="UP000887116">
    <property type="component" value="Unassembled WGS sequence"/>
</dbReference>
<dbReference type="Pfam" id="PF05699">
    <property type="entry name" value="Dimer_Tnp_hAT"/>
    <property type="match status" value="1"/>
</dbReference>
<evidence type="ECO:0000259" key="1">
    <source>
        <dbReference type="Pfam" id="PF05699"/>
    </source>
</evidence>
<dbReference type="SUPFAM" id="SSF53098">
    <property type="entry name" value="Ribonuclease H-like"/>
    <property type="match status" value="1"/>
</dbReference>
<proteinExistence type="predicted"/>
<dbReference type="InterPro" id="IPR012337">
    <property type="entry name" value="RNaseH-like_sf"/>
</dbReference>
<evidence type="ECO:0000313" key="2">
    <source>
        <dbReference type="EMBL" id="GFQ88510.1"/>
    </source>
</evidence>
<dbReference type="InterPro" id="IPR008906">
    <property type="entry name" value="HATC_C_dom"/>
</dbReference>